<dbReference type="EMBL" id="MNZT01000086">
    <property type="protein sequence ID" value="OIP96419.1"/>
    <property type="molecule type" value="Genomic_DNA"/>
</dbReference>
<sequence length="98" mass="11138">MSRNETQRQTNILFPVWLLDEMKQLVPGRKRSQLVVQATIQKMELIKQARALQEAAGTWSDADHPDITESGSSEAWVRTIRKAETEAWMKKLGEGNAT</sequence>
<comment type="caution">
    <text evidence="1">The sequence shown here is derived from an EMBL/GenBank/DDBJ whole genome shotgun (WGS) entry which is preliminary data.</text>
</comment>
<evidence type="ECO:0000313" key="1">
    <source>
        <dbReference type="EMBL" id="OIP96419.1"/>
    </source>
</evidence>
<name>A0A1J5II94_9BACT</name>
<accession>A0A1J5II94</accession>
<organism evidence="1 2">
    <name type="scientific">Candidatus Wirthbacteria bacterium CG2_30_54_11</name>
    <dbReference type="NCBI Taxonomy" id="1817892"/>
    <lineage>
        <taxon>Bacteria</taxon>
        <taxon>Candidatus Wirthbacteria</taxon>
    </lineage>
</organism>
<gene>
    <name evidence="1" type="ORF">AUK40_05035</name>
</gene>
<reference evidence="1 2" key="1">
    <citation type="journal article" date="2016" name="Environ. Microbiol.">
        <title>Genomic resolution of a cold subsurface aquifer community provides metabolic insights for novel microbes adapted to high CO concentrations.</title>
        <authorList>
            <person name="Probst A.J."/>
            <person name="Castelle C.J."/>
            <person name="Singh A."/>
            <person name="Brown C.T."/>
            <person name="Anantharaman K."/>
            <person name="Sharon I."/>
            <person name="Hug L.A."/>
            <person name="Burstein D."/>
            <person name="Emerson J.B."/>
            <person name="Thomas B.C."/>
            <person name="Banfield J.F."/>
        </authorList>
    </citation>
    <scope>NUCLEOTIDE SEQUENCE [LARGE SCALE GENOMIC DNA]</scope>
    <source>
        <strain evidence="1">CG2_30_54_11</strain>
    </source>
</reference>
<dbReference type="STRING" id="1817892.AUK40_05035"/>
<proteinExistence type="predicted"/>
<protein>
    <submittedName>
        <fullName evidence="1">Uncharacterized protein</fullName>
    </submittedName>
</protein>
<dbReference type="Proteomes" id="UP000183245">
    <property type="component" value="Unassembled WGS sequence"/>
</dbReference>
<evidence type="ECO:0000313" key="2">
    <source>
        <dbReference type="Proteomes" id="UP000183245"/>
    </source>
</evidence>
<dbReference type="AlphaFoldDB" id="A0A1J5II94"/>